<evidence type="ECO:0000313" key="3">
    <source>
        <dbReference type="EMBL" id="MFC5418703.1"/>
    </source>
</evidence>
<protein>
    <submittedName>
        <fullName evidence="3">Phosphatase PAP2 family protein</fullName>
    </submittedName>
</protein>
<proteinExistence type="predicted"/>
<organism evidence="3 4">
    <name type="scientific">Bosea eneae</name>
    <dbReference type="NCBI Taxonomy" id="151454"/>
    <lineage>
        <taxon>Bacteria</taxon>
        <taxon>Pseudomonadati</taxon>
        <taxon>Pseudomonadota</taxon>
        <taxon>Alphaproteobacteria</taxon>
        <taxon>Hyphomicrobiales</taxon>
        <taxon>Boseaceae</taxon>
        <taxon>Bosea</taxon>
    </lineage>
</organism>
<dbReference type="Gene3D" id="1.20.144.10">
    <property type="entry name" value="Phosphatidic acid phosphatase type 2/haloperoxidase"/>
    <property type="match status" value="1"/>
</dbReference>
<feature type="region of interest" description="Disordered" evidence="1">
    <location>
        <begin position="1"/>
        <end position="27"/>
    </location>
</feature>
<sequence>MGNCFFDPLDLPEFPTHPDQPGLRDGPRDLLTDITEFPRHYWDPDYVGLAILPEFATSGWEHQISVSPPPATKSEETRREIDYLLALMDERTKARDEIVAQSADFPKYWLGLLMMNRTSHPATYEMIKAAARVGEMVMFFYKFKFNRPRPHQLCPALMPMIAVPGHASYPSGHSLMSHILSLTAASVRKDIEGFLTALANRVGKNREIAGLHYSSDTRAGEDIAKGAFEILSSCPSFKKLRSDAKKEWR</sequence>
<reference evidence="4" key="1">
    <citation type="journal article" date="2019" name="Int. J. Syst. Evol. Microbiol.">
        <title>The Global Catalogue of Microorganisms (GCM) 10K type strain sequencing project: providing services to taxonomists for standard genome sequencing and annotation.</title>
        <authorList>
            <consortium name="The Broad Institute Genomics Platform"/>
            <consortium name="The Broad Institute Genome Sequencing Center for Infectious Disease"/>
            <person name="Wu L."/>
            <person name="Ma J."/>
        </authorList>
    </citation>
    <scope>NUCLEOTIDE SEQUENCE [LARGE SCALE GENOMIC DNA]</scope>
    <source>
        <strain evidence="4">NCAIM B.01391</strain>
    </source>
</reference>
<accession>A0ABW0INT4</accession>
<dbReference type="InterPro" id="IPR001011">
    <property type="entry name" value="Acid_Pase_classA_bac"/>
</dbReference>
<dbReference type="InterPro" id="IPR036938">
    <property type="entry name" value="PAP2/HPO_sf"/>
</dbReference>
<gene>
    <name evidence="3" type="ORF">ACFPOB_03905</name>
</gene>
<feature type="domain" description="Phosphatidic acid phosphatase type 2/haloperoxidase" evidence="2">
    <location>
        <begin position="133"/>
        <end position="220"/>
    </location>
</feature>
<dbReference type="RefSeq" id="WP_377796020.1">
    <property type="nucleotide sequence ID" value="NZ_JBHSLW010000005.1"/>
</dbReference>
<dbReference type="Proteomes" id="UP001596053">
    <property type="component" value="Unassembled WGS sequence"/>
</dbReference>
<evidence type="ECO:0000313" key="4">
    <source>
        <dbReference type="Proteomes" id="UP001596053"/>
    </source>
</evidence>
<dbReference type="SUPFAM" id="SSF48317">
    <property type="entry name" value="Acid phosphatase/Vanadium-dependent haloperoxidase"/>
    <property type="match status" value="1"/>
</dbReference>
<dbReference type="InterPro" id="IPR000326">
    <property type="entry name" value="PAP2/HPO"/>
</dbReference>
<name>A0ABW0INT4_9HYPH</name>
<dbReference type="Pfam" id="PF01569">
    <property type="entry name" value="PAP2"/>
    <property type="match status" value="1"/>
</dbReference>
<comment type="caution">
    <text evidence="3">The sequence shown here is derived from an EMBL/GenBank/DDBJ whole genome shotgun (WGS) entry which is preliminary data.</text>
</comment>
<evidence type="ECO:0000259" key="2">
    <source>
        <dbReference type="Pfam" id="PF01569"/>
    </source>
</evidence>
<evidence type="ECO:0000256" key="1">
    <source>
        <dbReference type="SAM" id="MobiDB-lite"/>
    </source>
</evidence>
<dbReference type="PRINTS" id="PR00483">
    <property type="entry name" value="BACPHPHTASE"/>
</dbReference>
<keyword evidence="4" id="KW-1185">Reference proteome</keyword>
<dbReference type="EMBL" id="JBHSLW010000005">
    <property type="protein sequence ID" value="MFC5418703.1"/>
    <property type="molecule type" value="Genomic_DNA"/>
</dbReference>